<keyword evidence="7" id="KW-0406">Ion transport</keyword>
<evidence type="ECO:0000259" key="15">
    <source>
        <dbReference type="Pfam" id="PF07715"/>
    </source>
</evidence>
<comment type="caution">
    <text evidence="16">The sequence shown here is derived from an EMBL/GenBank/DDBJ whole genome shotgun (WGS) entry which is preliminary data.</text>
</comment>
<feature type="chain" id="PRO_5015865718" description="TonB-dependent receptor" evidence="13">
    <location>
        <begin position="32"/>
        <end position="936"/>
    </location>
</feature>
<evidence type="ECO:0000256" key="8">
    <source>
        <dbReference type="ARBA" id="ARBA00023077"/>
    </source>
</evidence>
<dbReference type="InterPro" id="IPR039426">
    <property type="entry name" value="TonB-dep_rcpt-like"/>
</dbReference>
<gene>
    <name evidence="16" type="ORF">DI533_20715</name>
</gene>
<name>A0A2W5TVZ8_CERSP</name>
<evidence type="ECO:0000256" key="5">
    <source>
        <dbReference type="ARBA" id="ARBA00022692"/>
    </source>
</evidence>
<keyword evidence="2 11" id="KW-0813">Transport</keyword>
<dbReference type="PROSITE" id="PS52016">
    <property type="entry name" value="TONB_DEPENDENT_REC_3"/>
    <property type="match status" value="1"/>
</dbReference>
<dbReference type="InterPro" id="IPR036942">
    <property type="entry name" value="Beta-barrel_TonB_sf"/>
</dbReference>
<evidence type="ECO:0000259" key="14">
    <source>
        <dbReference type="Pfam" id="PF00593"/>
    </source>
</evidence>
<dbReference type="Pfam" id="PF07715">
    <property type="entry name" value="Plug"/>
    <property type="match status" value="1"/>
</dbReference>
<sequence length="936" mass="100968">MPTFIFRKGAIMRNAKLLSLLLVSASLFAEAAASTAIAQERKFNVPAGNINSTLPLFARQSGIQIIMPSDAFATVQTPAIIGVYDARKALRRLISDANLDIVADTGAVITLKPRVAALNKTGMRFASRSLDNFQAGTAISADKDNGVSEPETGTDIIVTATKTATTINRVPISIQAMPQEQLDRRNIRTFSDVIRTSPALSLQASPIGDRIPNISIRGVASSNGAQTTGIYLDDIPLQKRNAIGISGSGTPIPSLFDLERLEVLRGPQGTLFGGSSMGGAVRFITPAPSLEKMSIYGRAEIGFVQDGGISHDTGIAIGGPLVADKIGIRVSMWQRRTAGYIDHVDRFTGATLANDTNSADDWGLRGALLIKPTETLSLTPSIYYSLSEQHDADTQWRTVPATTRSGYSYPAAIFGSYETGANCNVGDNYAATTERCVTKQPRTASIFIPSFKAELDVGGMTFTSISSYIYDKTSGKSDYSYVETANFQTGYPFVANLENYTSTPIYENKRTGFTQEIRFANNGTNRFNWVAGGFFSRYKNNSNYHIVANLDDLIQAIYGRATSSILGVPVEDGNITYHRDQDLKERSLAVFGEANFAVTEKLKVIGGVRVSQEKFSYDQVTAGTFAGFLTPTVANGGLTNGKVKETPVTPKFGLQYQFDPSNMLYATAAKGFRVGGVNQPPPAARCASDLTSLGITSTPDTYKSDTLWSYEVGAKLRTPDKRISMNGSAFYIDWTNVQASYGLPTCGFGYVINGAKAVSKGFDLELSVEPVSGFTVGGIMAYTNAKYTEAVVGSSGTVYIADGDHMPVPKWSFNVSGEYRFDVGSLGAYMRADYQHSSGYQRSFGPGTSSYAPDTYMAEATNFMTARVGVRRDGWEFSIFADNLLNSKDVLGEYGGRTGCAVATGAACTSYSRSVQPYQYATFRPRTIGATVTFRQ</sequence>
<evidence type="ECO:0000256" key="6">
    <source>
        <dbReference type="ARBA" id="ARBA00023004"/>
    </source>
</evidence>
<accession>A0A2W5TVZ8</accession>
<evidence type="ECO:0000256" key="12">
    <source>
        <dbReference type="RuleBase" id="RU003357"/>
    </source>
</evidence>
<evidence type="ECO:0000256" key="11">
    <source>
        <dbReference type="PROSITE-ProRule" id="PRU01360"/>
    </source>
</evidence>
<evidence type="ECO:0000256" key="1">
    <source>
        <dbReference type="ARBA" id="ARBA00004571"/>
    </source>
</evidence>
<keyword evidence="10 11" id="KW-0998">Cell outer membrane</keyword>
<keyword evidence="6" id="KW-0408">Iron</keyword>
<feature type="domain" description="TonB-dependent receptor-like beta-barrel" evidence="14">
    <location>
        <begin position="476"/>
        <end position="884"/>
    </location>
</feature>
<evidence type="ECO:0000256" key="10">
    <source>
        <dbReference type="ARBA" id="ARBA00023237"/>
    </source>
</evidence>
<organism evidence="16 17">
    <name type="scientific">Cereibacter sphaeroides</name>
    <name type="common">Rhodobacter sphaeroides</name>
    <dbReference type="NCBI Taxonomy" id="1063"/>
    <lineage>
        <taxon>Bacteria</taxon>
        <taxon>Pseudomonadati</taxon>
        <taxon>Pseudomonadota</taxon>
        <taxon>Alphaproteobacteria</taxon>
        <taxon>Rhodobacterales</taxon>
        <taxon>Paracoccaceae</taxon>
        <taxon>Cereibacter</taxon>
    </lineage>
</organism>
<evidence type="ECO:0000256" key="13">
    <source>
        <dbReference type="SAM" id="SignalP"/>
    </source>
</evidence>
<comment type="similarity">
    <text evidence="11 12">Belongs to the TonB-dependent receptor family.</text>
</comment>
<keyword evidence="3 11" id="KW-1134">Transmembrane beta strand</keyword>
<evidence type="ECO:0000313" key="17">
    <source>
        <dbReference type="Proteomes" id="UP000248975"/>
    </source>
</evidence>
<dbReference type="Proteomes" id="UP000248975">
    <property type="component" value="Unassembled WGS sequence"/>
</dbReference>
<protein>
    <recommendedName>
        <fullName evidence="18">TonB-dependent receptor</fullName>
    </recommendedName>
</protein>
<dbReference type="AlphaFoldDB" id="A0A2W5TVZ8"/>
<dbReference type="Gene3D" id="2.40.170.20">
    <property type="entry name" value="TonB-dependent receptor, beta-barrel domain"/>
    <property type="match status" value="1"/>
</dbReference>
<dbReference type="InterPro" id="IPR012910">
    <property type="entry name" value="Plug_dom"/>
</dbReference>
<dbReference type="Pfam" id="PF00593">
    <property type="entry name" value="TonB_dep_Rec_b-barrel"/>
    <property type="match status" value="1"/>
</dbReference>
<dbReference type="InterPro" id="IPR000531">
    <property type="entry name" value="Beta-barrel_TonB"/>
</dbReference>
<dbReference type="GO" id="GO:0006826">
    <property type="term" value="P:iron ion transport"/>
    <property type="evidence" value="ECO:0007669"/>
    <property type="project" value="UniProtKB-KW"/>
</dbReference>
<evidence type="ECO:0000256" key="2">
    <source>
        <dbReference type="ARBA" id="ARBA00022448"/>
    </source>
</evidence>
<evidence type="ECO:0000313" key="16">
    <source>
        <dbReference type="EMBL" id="PZQ94933.1"/>
    </source>
</evidence>
<evidence type="ECO:0000256" key="9">
    <source>
        <dbReference type="ARBA" id="ARBA00023136"/>
    </source>
</evidence>
<evidence type="ECO:0008006" key="18">
    <source>
        <dbReference type="Google" id="ProtNLM"/>
    </source>
</evidence>
<keyword evidence="13" id="KW-0732">Signal</keyword>
<dbReference type="GO" id="GO:0009279">
    <property type="term" value="C:cell outer membrane"/>
    <property type="evidence" value="ECO:0007669"/>
    <property type="project" value="UniProtKB-SubCell"/>
</dbReference>
<dbReference type="Gene3D" id="3.55.50.30">
    <property type="match status" value="1"/>
</dbReference>
<evidence type="ECO:0000256" key="4">
    <source>
        <dbReference type="ARBA" id="ARBA00022496"/>
    </source>
</evidence>
<reference evidence="16 17" key="1">
    <citation type="submission" date="2017-08" db="EMBL/GenBank/DDBJ databases">
        <title>Infants hospitalized years apart are colonized by the same room-sourced microbial strains.</title>
        <authorList>
            <person name="Brooks B."/>
            <person name="Olm M.R."/>
            <person name="Firek B.A."/>
            <person name="Baker R."/>
            <person name="Thomas B.C."/>
            <person name="Morowitz M.J."/>
            <person name="Banfield J.F."/>
        </authorList>
    </citation>
    <scope>NUCLEOTIDE SEQUENCE [LARGE SCALE GENOMIC DNA]</scope>
    <source>
        <strain evidence="16">S2_003_000_R2_11</strain>
    </source>
</reference>
<feature type="signal peptide" evidence="13">
    <location>
        <begin position="1"/>
        <end position="31"/>
    </location>
</feature>
<feature type="domain" description="TonB-dependent receptor plug" evidence="15">
    <location>
        <begin position="168"/>
        <end position="280"/>
    </location>
</feature>
<proteinExistence type="inferred from homology"/>
<evidence type="ECO:0000256" key="7">
    <source>
        <dbReference type="ARBA" id="ARBA00023065"/>
    </source>
</evidence>
<dbReference type="PANTHER" id="PTHR32552:SF81">
    <property type="entry name" value="TONB-DEPENDENT OUTER MEMBRANE RECEPTOR"/>
    <property type="match status" value="1"/>
</dbReference>
<evidence type="ECO:0000256" key="3">
    <source>
        <dbReference type="ARBA" id="ARBA00022452"/>
    </source>
</evidence>
<comment type="subcellular location">
    <subcellularLocation>
        <location evidence="1 11">Cell outer membrane</location>
        <topology evidence="1 11">Multi-pass membrane protein</topology>
    </subcellularLocation>
</comment>
<keyword evidence="4" id="KW-0410">Iron transport</keyword>
<dbReference type="PANTHER" id="PTHR32552">
    <property type="entry name" value="FERRICHROME IRON RECEPTOR-RELATED"/>
    <property type="match status" value="1"/>
</dbReference>
<keyword evidence="9 11" id="KW-0472">Membrane</keyword>
<dbReference type="EMBL" id="QFQS01000011">
    <property type="protein sequence ID" value="PZQ94933.1"/>
    <property type="molecule type" value="Genomic_DNA"/>
</dbReference>
<dbReference type="SUPFAM" id="SSF56935">
    <property type="entry name" value="Porins"/>
    <property type="match status" value="1"/>
</dbReference>
<keyword evidence="5 11" id="KW-0812">Transmembrane</keyword>
<keyword evidence="8 12" id="KW-0798">TonB box</keyword>